<dbReference type="EMBL" id="LAZR01007662">
    <property type="protein sequence ID" value="KKM83796.1"/>
    <property type="molecule type" value="Genomic_DNA"/>
</dbReference>
<comment type="caution">
    <text evidence="1">The sequence shown here is derived from an EMBL/GenBank/DDBJ whole genome shotgun (WGS) entry which is preliminary data.</text>
</comment>
<name>A0A0F9L8R1_9ZZZZ</name>
<accession>A0A0F9L8R1</accession>
<evidence type="ECO:0000313" key="1">
    <source>
        <dbReference type="EMBL" id="KKM83796.1"/>
    </source>
</evidence>
<dbReference type="AlphaFoldDB" id="A0A0F9L8R1"/>
<protein>
    <submittedName>
        <fullName evidence="1">Uncharacterized protein</fullName>
    </submittedName>
</protein>
<reference evidence="1" key="1">
    <citation type="journal article" date="2015" name="Nature">
        <title>Complex archaea that bridge the gap between prokaryotes and eukaryotes.</title>
        <authorList>
            <person name="Spang A."/>
            <person name="Saw J.H."/>
            <person name="Jorgensen S.L."/>
            <person name="Zaremba-Niedzwiedzka K."/>
            <person name="Martijn J."/>
            <person name="Lind A.E."/>
            <person name="van Eijk R."/>
            <person name="Schleper C."/>
            <person name="Guy L."/>
            <person name="Ettema T.J."/>
        </authorList>
    </citation>
    <scope>NUCLEOTIDE SEQUENCE</scope>
</reference>
<organism evidence="1">
    <name type="scientific">marine sediment metagenome</name>
    <dbReference type="NCBI Taxonomy" id="412755"/>
    <lineage>
        <taxon>unclassified sequences</taxon>
        <taxon>metagenomes</taxon>
        <taxon>ecological metagenomes</taxon>
    </lineage>
</organism>
<gene>
    <name evidence="1" type="ORF">LCGC14_1305740</name>
</gene>
<proteinExistence type="predicted"/>
<sequence>MKVEFLGLSGLTERKGHKDFALELKTETDFEQTFLLALLDSSHGQTCSPKASLLYVDGTVSIMIERKDESSET</sequence>